<evidence type="ECO:0000313" key="4">
    <source>
        <dbReference type="EMBL" id="CAB4763739.1"/>
    </source>
</evidence>
<dbReference type="PIRSF" id="PIRSF005962">
    <property type="entry name" value="Pept_M20D_amidohydro"/>
    <property type="match status" value="1"/>
</dbReference>
<dbReference type="EMBL" id="CAFBQF010000002">
    <property type="protein sequence ID" value="CAB5044161.1"/>
    <property type="molecule type" value="Genomic_DNA"/>
</dbReference>
<accession>A0A6J6NWN3</accession>
<dbReference type="FunFam" id="3.30.70.360:FF:000001">
    <property type="entry name" value="N-acetyldiaminopimelate deacetylase"/>
    <property type="match status" value="1"/>
</dbReference>
<evidence type="ECO:0000259" key="2">
    <source>
        <dbReference type="Pfam" id="PF07687"/>
    </source>
</evidence>
<dbReference type="Gene3D" id="3.30.70.360">
    <property type="match status" value="1"/>
</dbReference>
<dbReference type="SUPFAM" id="SSF53187">
    <property type="entry name" value="Zn-dependent exopeptidases"/>
    <property type="match status" value="1"/>
</dbReference>
<gene>
    <name evidence="3" type="ORF">UFOPK2593_00008</name>
    <name evidence="4" type="ORF">UFOPK2894_00051</name>
    <name evidence="5" type="ORF">UFOPK3492_00030</name>
    <name evidence="6" type="ORF">UFOPK4234_00072</name>
    <name evidence="7" type="ORF">UFOPK4295_00076</name>
</gene>
<dbReference type="Pfam" id="PF01546">
    <property type="entry name" value="Peptidase_M20"/>
    <property type="match status" value="1"/>
</dbReference>
<dbReference type="InterPro" id="IPR017439">
    <property type="entry name" value="Amidohydrolase"/>
</dbReference>
<dbReference type="AlphaFoldDB" id="A0A6J6NWN3"/>
<organism evidence="3">
    <name type="scientific">freshwater metagenome</name>
    <dbReference type="NCBI Taxonomy" id="449393"/>
    <lineage>
        <taxon>unclassified sequences</taxon>
        <taxon>metagenomes</taxon>
        <taxon>ecological metagenomes</taxon>
    </lineage>
</organism>
<dbReference type="InterPro" id="IPR036264">
    <property type="entry name" value="Bact_exopeptidase_dim_dom"/>
</dbReference>
<evidence type="ECO:0000256" key="1">
    <source>
        <dbReference type="ARBA" id="ARBA00022801"/>
    </source>
</evidence>
<dbReference type="EMBL" id="CAFBQA010000002">
    <property type="protein sequence ID" value="CAB5033511.1"/>
    <property type="molecule type" value="Genomic_DNA"/>
</dbReference>
<reference evidence="3" key="1">
    <citation type="submission" date="2020-05" db="EMBL/GenBank/DDBJ databases">
        <authorList>
            <person name="Chiriac C."/>
            <person name="Salcher M."/>
            <person name="Ghai R."/>
            <person name="Kavagutti S V."/>
        </authorList>
    </citation>
    <scope>NUCLEOTIDE SEQUENCE</scope>
</reference>
<sequence>MHLQLTGQEFNSAVSFRRDLHTYPELRFSEFRTSELIARELEQLGLLVTRGVAGTGVVAEWNSGKPGPHVMIRADLDALPVPDLKDVEYRSLNPGVMHACGHDVHMTVVLSIARLIAKVPLDSGRVSFLFQPAEEIPFGEASGAQAILDSGEFDRLSPDVVLGLHCWPNLAAGRIGIDERIAMAAKDAFSIEILGRGAHAATPELGIDSILVASQLVSGLHHLISRRINPADSTALNVGTIHGGNSQSVLANQVEITGTIRSIIPQSRAELRSAVELLAKGAALSSGASVRVTWANEMPAVLNDKGLVALADEVFGRILGRENVVRIADPPMTTDDFALYAERVPSLYIKLGVGSEEPLHSSNFDVDEECIRHGIEALYDLTQEIINA</sequence>
<evidence type="ECO:0000313" key="5">
    <source>
        <dbReference type="EMBL" id="CAB4887409.1"/>
    </source>
</evidence>
<proteinExistence type="predicted"/>
<dbReference type="GO" id="GO:0016787">
    <property type="term" value="F:hydrolase activity"/>
    <property type="evidence" value="ECO:0007669"/>
    <property type="project" value="UniProtKB-KW"/>
</dbReference>
<dbReference type="EMBL" id="CAEZZQ010000002">
    <property type="protein sequence ID" value="CAB4763739.1"/>
    <property type="molecule type" value="Genomic_DNA"/>
</dbReference>
<evidence type="ECO:0000313" key="6">
    <source>
        <dbReference type="EMBL" id="CAB5033511.1"/>
    </source>
</evidence>
<dbReference type="CDD" id="cd03886">
    <property type="entry name" value="M20_Acy1"/>
    <property type="match status" value="1"/>
</dbReference>
<dbReference type="Pfam" id="PF07687">
    <property type="entry name" value="M20_dimer"/>
    <property type="match status" value="1"/>
</dbReference>
<dbReference type="EMBL" id="CAEZXW010000001">
    <property type="protein sequence ID" value="CAB4690412.1"/>
    <property type="molecule type" value="Genomic_DNA"/>
</dbReference>
<dbReference type="Gene3D" id="3.40.630.10">
    <property type="entry name" value="Zn peptidases"/>
    <property type="match status" value="1"/>
</dbReference>
<dbReference type="NCBIfam" id="TIGR01891">
    <property type="entry name" value="amidohydrolases"/>
    <property type="match status" value="1"/>
</dbReference>
<evidence type="ECO:0000313" key="3">
    <source>
        <dbReference type="EMBL" id="CAB4690412.1"/>
    </source>
</evidence>
<dbReference type="PANTHER" id="PTHR11014">
    <property type="entry name" value="PEPTIDASE M20 FAMILY MEMBER"/>
    <property type="match status" value="1"/>
</dbReference>
<evidence type="ECO:0000313" key="7">
    <source>
        <dbReference type="EMBL" id="CAB5044161.1"/>
    </source>
</evidence>
<protein>
    <submittedName>
        <fullName evidence="3">Unannotated protein</fullName>
    </submittedName>
</protein>
<dbReference type="PANTHER" id="PTHR11014:SF63">
    <property type="entry name" value="METALLOPEPTIDASE, PUTATIVE (AFU_ORTHOLOGUE AFUA_6G09600)-RELATED"/>
    <property type="match status" value="1"/>
</dbReference>
<dbReference type="EMBL" id="CAFBMD010000001">
    <property type="protein sequence ID" value="CAB4887409.1"/>
    <property type="molecule type" value="Genomic_DNA"/>
</dbReference>
<dbReference type="InterPro" id="IPR002933">
    <property type="entry name" value="Peptidase_M20"/>
</dbReference>
<dbReference type="SUPFAM" id="SSF55031">
    <property type="entry name" value="Bacterial exopeptidase dimerisation domain"/>
    <property type="match status" value="1"/>
</dbReference>
<dbReference type="InterPro" id="IPR011650">
    <property type="entry name" value="Peptidase_M20_dimer"/>
</dbReference>
<feature type="domain" description="Peptidase M20 dimerisation" evidence="2">
    <location>
        <begin position="189"/>
        <end position="280"/>
    </location>
</feature>
<keyword evidence="1" id="KW-0378">Hydrolase</keyword>
<name>A0A6J6NWN3_9ZZZZ</name>